<name>A0A9P6E3I1_9AGAR</name>
<protein>
    <submittedName>
        <fullName evidence="1">Uncharacterized protein</fullName>
    </submittedName>
</protein>
<dbReference type="EMBL" id="MU157980">
    <property type="protein sequence ID" value="KAF9521861.1"/>
    <property type="molecule type" value="Genomic_DNA"/>
</dbReference>
<comment type="caution">
    <text evidence="1">The sequence shown here is derived from an EMBL/GenBank/DDBJ whole genome shotgun (WGS) entry which is preliminary data.</text>
</comment>
<sequence length="156" mass="17744">MSRVTPQNSAQIPARNLLTWSLWESNSDKICNFAAEGYYCLKVNETLGVKFPRFMPEIYSAHWQKVRSIKAFNSLQNASKSTSTQIGGKSTIYGANRWVEWLSNEPLPNLNLVWDEISLVTYTLAVPTSLILSWSTWCNLSTVLIGKLISIDMNHW</sequence>
<dbReference type="AlphaFoldDB" id="A0A9P6E3I1"/>
<dbReference type="Proteomes" id="UP000807306">
    <property type="component" value="Unassembled WGS sequence"/>
</dbReference>
<evidence type="ECO:0000313" key="2">
    <source>
        <dbReference type="Proteomes" id="UP000807306"/>
    </source>
</evidence>
<proteinExistence type="predicted"/>
<accession>A0A9P6E3I1</accession>
<evidence type="ECO:0000313" key="1">
    <source>
        <dbReference type="EMBL" id="KAF9521861.1"/>
    </source>
</evidence>
<gene>
    <name evidence="1" type="ORF">CPB83DRAFT_840928</name>
</gene>
<keyword evidence="2" id="KW-1185">Reference proteome</keyword>
<organism evidence="1 2">
    <name type="scientific">Crepidotus variabilis</name>
    <dbReference type="NCBI Taxonomy" id="179855"/>
    <lineage>
        <taxon>Eukaryota</taxon>
        <taxon>Fungi</taxon>
        <taxon>Dikarya</taxon>
        <taxon>Basidiomycota</taxon>
        <taxon>Agaricomycotina</taxon>
        <taxon>Agaricomycetes</taxon>
        <taxon>Agaricomycetidae</taxon>
        <taxon>Agaricales</taxon>
        <taxon>Agaricineae</taxon>
        <taxon>Crepidotaceae</taxon>
        <taxon>Crepidotus</taxon>
    </lineage>
</organism>
<reference evidence="1" key="1">
    <citation type="submission" date="2020-11" db="EMBL/GenBank/DDBJ databases">
        <authorList>
            <consortium name="DOE Joint Genome Institute"/>
            <person name="Ahrendt S."/>
            <person name="Riley R."/>
            <person name="Andreopoulos W."/>
            <person name="Labutti K."/>
            <person name="Pangilinan J."/>
            <person name="Ruiz-Duenas F.J."/>
            <person name="Barrasa J.M."/>
            <person name="Sanchez-Garcia M."/>
            <person name="Camarero S."/>
            <person name="Miyauchi S."/>
            <person name="Serrano A."/>
            <person name="Linde D."/>
            <person name="Babiker R."/>
            <person name="Drula E."/>
            <person name="Ayuso-Fernandez I."/>
            <person name="Pacheco R."/>
            <person name="Padilla G."/>
            <person name="Ferreira P."/>
            <person name="Barriuso J."/>
            <person name="Kellner H."/>
            <person name="Castanera R."/>
            <person name="Alfaro M."/>
            <person name="Ramirez L."/>
            <person name="Pisabarro A.G."/>
            <person name="Kuo A."/>
            <person name="Tritt A."/>
            <person name="Lipzen A."/>
            <person name="He G."/>
            <person name="Yan M."/>
            <person name="Ng V."/>
            <person name="Cullen D."/>
            <person name="Martin F."/>
            <person name="Rosso M.-N."/>
            <person name="Henrissat B."/>
            <person name="Hibbett D."/>
            <person name="Martinez A.T."/>
            <person name="Grigoriev I.V."/>
        </authorList>
    </citation>
    <scope>NUCLEOTIDE SEQUENCE</scope>
    <source>
        <strain evidence="1">CBS 506.95</strain>
    </source>
</reference>